<dbReference type="EC" id="2.7.8.13" evidence="2"/>
<gene>
    <name evidence="2" type="ORF">AVDCRST_MAG57-3267</name>
</gene>
<feature type="compositionally biased region" description="Basic residues" evidence="1">
    <location>
        <begin position="271"/>
        <end position="292"/>
    </location>
</feature>
<feature type="region of interest" description="Disordered" evidence="1">
    <location>
        <begin position="264"/>
        <end position="317"/>
    </location>
</feature>
<protein>
    <submittedName>
        <fullName evidence="2">Phospho-N-acetylmuramoyl-pentapeptide-transferase</fullName>
        <ecNumber evidence="2">2.7.8.13</ecNumber>
    </submittedName>
</protein>
<evidence type="ECO:0000313" key="2">
    <source>
        <dbReference type="EMBL" id="CAA9272508.1"/>
    </source>
</evidence>
<feature type="region of interest" description="Disordered" evidence="1">
    <location>
        <begin position="1"/>
        <end position="191"/>
    </location>
</feature>
<name>A0A6J4JAW2_9ACTN</name>
<feature type="compositionally biased region" description="Basic residues" evidence="1">
    <location>
        <begin position="55"/>
        <end position="70"/>
    </location>
</feature>
<feature type="non-terminal residue" evidence="2">
    <location>
        <position position="1"/>
    </location>
</feature>
<feature type="compositionally biased region" description="Basic and acidic residues" evidence="1">
    <location>
        <begin position="35"/>
        <end position="54"/>
    </location>
</feature>
<evidence type="ECO:0000256" key="1">
    <source>
        <dbReference type="SAM" id="MobiDB-lite"/>
    </source>
</evidence>
<feature type="compositionally biased region" description="Basic residues" evidence="1">
    <location>
        <begin position="171"/>
        <end position="187"/>
    </location>
</feature>
<feature type="compositionally biased region" description="Basic and acidic residues" evidence="1">
    <location>
        <begin position="81"/>
        <end position="96"/>
    </location>
</feature>
<keyword evidence="2" id="KW-0808">Transferase</keyword>
<sequence length="358" mass="38800">EVGSHRGGRQSDVLHPGDPAGHPRLPPAGPGTGDPGRRPGEPPVEKGHAHDGRHGDRRGHRVRLPRRPPVPRRPAGLGVQRHRDPAALPDGRDGHGRLPRRLPQDPAPPQPGAEQDGQAGRATGRRGELRRDGDQLPGQRDHPGLDSDLLRPRHRAADAGLHRVRDPGLPVHRRLLQRRQPHRRAGRAGRGLLGDGVRLLPGHLLLAVHPRLRQRADPGLLRGARPVRRHAGRGRGHGRLPGLPVVEHQPGADLHGRHRFAGAGRPDLRAGHRHPHRAATRRPRWAVRRHHALGGDPGGLLPGDPAPGLPDGAAAPPLRARRVDGEHRHRPVLAGHRDGRGLRAGAVLRGLAELRRIV</sequence>
<accession>A0A6J4JAW2</accession>
<feature type="compositionally biased region" description="Basic and acidic residues" evidence="1">
    <location>
        <begin position="125"/>
        <end position="166"/>
    </location>
</feature>
<proteinExistence type="predicted"/>
<feature type="non-terminal residue" evidence="2">
    <location>
        <position position="358"/>
    </location>
</feature>
<dbReference type="AlphaFoldDB" id="A0A6J4JAW2"/>
<reference evidence="2" key="1">
    <citation type="submission" date="2020-02" db="EMBL/GenBank/DDBJ databases">
        <authorList>
            <person name="Meier V. D."/>
        </authorList>
    </citation>
    <scope>NUCLEOTIDE SEQUENCE</scope>
    <source>
        <strain evidence="2">AVDCRST_MAG57</strain>
    </source>
</reference>
<dbReference type="GO" id="GO:0016740">
    <property type="term" value="F:transferase activity"/>
    <property type="evidence" value="ECO:0007669"/>
    <property type="project" value="UniProtKB-KW"/>
</dbReference>
<dbReference type="EMBL" id="CADCTI010000269">
    <property type="protein sequence ID" value="CAA9272508.1"/>
    <property type="molecule type" value="Genomic_DNA"/>
</dbReference>
<organism evidence="2">
    <name type="scientific">uncultured Blastococcus sp</name>
    <dbReference type="NCBI Taxonomy" id="217144"/>
    <lineage>
        <taxon>Bacteria</taxon>
        <taxon>Bacillati</taxon>
        <taxon>Actinomycetota</taxon>
        <taxon>Actinomycetes</taxon>
        <taxon>Geodermatophilales</taxon>
        <taxon>Geodermatophilaceae</taxon>
        <taxon>Blastococcus</taxon>
        <taxon>environmental samples</taxon>
    </lineage>
</organism>